<evidence type="ECO:0000256" key="8">
    <source>
        <dbReference type="ARBA" id="ARBA00041614"/>
    </source>
</evidence>
<evidence type="ECO:0000256" key="6">
    <source>
        <dbReference type="ARBA" id="ARBA00038429"/>
    </source>
</evidence>
<dbReference type="EMBL" id="LNZH02000176">
    <property type="protein sequence ID" value="OCB88575.1"/>
    <property type="molecule type" value="Genomic_DNA"/>
</dbReference>
<comment type="caution">
    <text evidence="12">The sequence shown here is derived from an EMBL/GenBank/DDBJ whole genome shotgun (WGS) entry which is preliminary data.</text>
</comment>
<evidence type="ECO:0000313" key="12">
    <source>
        <dbReference type="EMBL" id="OCB88575.1"/>
    </source>
</evidence>
<comment type="catalytic activity">
    <reaction evidence="1">
        <text>Hydrolysis of terminal, non-reducing beta-D-mannose residues in beta-D-mannosides.</text>
        <dbReference type="EC" id="3.2.1.25"/>
    </reaction>
</comment>
<keyword evidence="5" id="KW-0326">Glycosidase</keyword>
<evidence type="ECO:0000259" key="10">
    <source>
        <dbReference type="Pfam" id="PF17786"/>
    </source>
</evidence>
<dbReference type="GO" id="GO:0006516">
    <property type="term" value="P:glycoprotein catabolic process"/>
    <property type="evidence" value="ECO:0007669"/>
    <property type="project" value="TreeGrafter"/>
</dbReference>
<dbReference type="InterPro" id="IPR017853">
    <property type="entry name" value="GH"/>
</dbReference>
<dbReference type="Gene3D" id="3.20.20.80">
    <property type="entry name" value="Glycosidases"/>
    <property type="match status" value="1"/>
</dbReference>
<dbReference type="SUPFAM" id="SSF49785">
    <property type="entry name" value="Galactose-binding domain-like"/>
    <property type="match status" value="1"/>
</dbReference>
<dbReference type="GO" id="GO:0004567">
    <property type="term" value="F:beta-mannosidase activity"/>
    <property type="evidence" value="ECO:0007669"/>
    <property type="project" value="UniProtKB-EC"/>
</dbReference>
<feature type="domain" description="Mannosidase Ig/CBM-like" evidence="10">
    <location>
        <begin position="705"/>
        <end position="811"/>
    </location>
</feature>
<dbReference type="InterPro" id="IPR006102">
    <property type="entry name" value="Ig-like_GH2"/>
</dbReference>
<dbReference type="SUPFAM" id="SSF51445">
    <property type="entry name" value="(Trans)glycosidases"/>
    <property type="match status" value="1"/>
</dbReference>
<name>A0A9Q5N5I5_SANBA</name>
<evidence type="ECO:0000259" key="11">
    <source>
        <dbReference type="Pfam" id="PF22666"/>
    </source>
</evidence>
<keyword evidence="13" id="KW-1185">Reference proteome</keyword>
<comment type="similarity">
    <text evidence="6">Belongs to the glycosyl hydrolase 2 family. Beta-mannosidase B subfamily.</text>
</comment>
<gene>
    <name evidence="12" type="ORF">A7U60_g4278</name>
</gene>
<evidence type="ECO:0000256" key="3">
    <source>
        <dbReference type="ARBA" id="ARBA00012754"/>
    </source>
</evidence>
<accession>A0A9Q5N5I5</accession>
<dbReference type="InterPro" id="IPR036156">
    <property type="entry name" value="Beta-gal/glucu_dom_sf"/>
</dbReference>
<evidence type="ECO:0000256" key="5">
    <source>
        <dbReference type="ARBA" id="ARBA00023295"/>
    </source>
</evidence>
<evidence type="ECO:0000256" key="4">
    <source>
        <dbReference type="ARBA" id="ARBA00022801"/>
    </source>
</evidence>
<dbReference type="Pfam" id="PF17786">
    <property type="entry name" value="Mannosidase_ig"/>
    <property type="match status" value="1"/>
</dbReference>
<dbReference type="Gene3D" id="2.60.120.260">
    <property type="entry name" value="Galactose-binding domain-like"/>
    <property type="match status" value="1"/>
</dbReference>
<dbReference type="EC" id="3.2.1.25" evidence="3"/>
<dbReference type="Pfam" id="PF00703">
    <property type="entry name" value="Glyco_hydro_2"/>
    <property type="match status" value="1"/>
</dbReference>
<dbReference type="Gene3D" id="2.60.40.10">
    <property type="entry name" value="Immunoglobulins"/>
    <property type="match status" value="1"/>
</dbReference>
<dbReference type="InterPro" id="IPR041447">
    <property type="entry name" value="Mannosidase_ig"/>
</dbReference>
<keyword evidence="4 12" id="KW-0378">Hydrolase</keyword>
<dbReference type="Pfam" id="PF22666">
    <property type="entry name" value="Glyco_hydro_2_N2"/>
    <property type="match status" value="1"/>
</dbReference>
<protein>
    <recommendedName>
        <fullName evidence="7">Beta-mannosidase B</fullName>
        <ecNumber evidence="3">3.2.1.25</ecNumber>
    </recommendedName>
    <alternativeName>
        <fullName evidence="8">Mannanase B</fullName>
    </alternativeName>
</protein>
<evidence type="ECO:0000256" key="7">
    <source>
        <dbReference type="ARBA" id="ARBA00041069"/>
    </source>
</evidence>
<dbReference type="InterPro" id="IPR050887">
    <property type="entry name" value="Beta-mannosidase_GH2"/>
</dbReference>
<evidence type="ECO:0000313" key="13">
    <source>
        <dbReference type="Proteomes" id="UP000757232"/>
    </source>
</evidence>
<evidence type="ECO:0000256" key="2">
    <source>
        <dbReference type="ARBA" id="ARBA00004740"/>
    </source>
</evidence>
<sequence length="889" mass="101655">MSVGRQTVVLSSGWKWKERDNKLANVLEELSSEGWRPVHSGVPSEIHVELMHANLIPHPFEGFNEHKVQWVGEREWMYMTTLAFDKPSSIEFAELEFEGLDTFCSVYLDGELLLETDNQFRTYQVQLNPANLRSESSLLLHFKCAKDIALSEEAKYGRVRAGSCNLGHPSRVYVRKAQYDWRWDWGPELFTAGPYRPISLLTYTARISDLNSQAVVSASLLSSLAVELALRGNVKSVADVTVALRTRSGRIVKERTINGRQLFPGPNACTELVSWSFGKSEVQLWWPTGYGTQELYEMEVTLLGENSSILDRLTKKVGFRRVRLIQEPLTRADKYGKGTTFLLEINNVRMFIGGSNWVPGDAFLTTVTPERYGAWLQLVKDGNQNMVRLWGGGVYEPDIFYEICDELGLLVWQDFQFACGIYPGHEGFVANVEMEAEDNVRRLRHHPCMALFCGNNEDYQQILQWGVKTDFPARKIYEEVLPKVVSGFTKYEIPYHRGSPYGGKGWDTADPTVGDVHQWNVWAGTSVYHDYDILGGRFVSEFGMPSMPDMRTVNYWLRDAPESERYAQSKIMAQHDKAGSHERRFAFCLGDNFRYTSELETHVYNTQMLQSDAMGYAYRMWRREWRGPGKEYTSGAIVWQINDSWPVTSWAIVDYFKRPKPAYYAIARELKQCSVGIFREVKKSRECDRPRQFYDFNTFPCVSATVEIWATNSALSERDAVLQLSFVDLEGDWQTTETRKVTLAPNQTTEILSMNVPEPPFEKVSPFSADLIQWQPKRTRTHTVVVGAKLLDAQSGEVLSRAADWPQPYRYYSPPDPVLDIIVQGEMITVSTQRPVKGLVFSVREEENVRWSDNGVDVMPGDSQMIKATGLRGKKLYIAHLGKERAREI</sequence>
<dbReference type="SUPFAM" id="SSF49303">
    <property type="entry name" value="beta-Galactosidase/glucuronidase domain"/>
    <property type="match status" value="2"/>
</dbReference>
<proteinExistence type="inferred from homology"/>
<dbReference type="FunFam" id="3.20.20.80:FF:000050">
    <property type="entry name" value="Beta-mannosidase B"/>
    <property type="match status" value="1"/>
</dbReference>
<feature type="domain" description="Glycoside hydrolase family 2 immunoglobulin-like beta-sandwich" evidence="9">
    <location>
        <begin position="206"/>
        <end position="320"/>
    </location>
</feature>
<evidence type="ECO:0000259" key="9">
    <source>
        <dbReference type="Pfam" id="PF00703"/>
    </source>
</evidence>
<dbReference type="PANTHER" id="PTHR43730:SF1">
    <property type="entry name" value="BETA-MANNOSIDASE"/>
    <property type="match status" value="1"/>
</dbReference>
<dbReference type="Proteomes" id="UP000757232">
    <property type="component" value="Unassembled WGS sequence"/>
</dbReference>
<organism evidence="12 13">
    <name type="scientific">Sanghuangporus baumii</name>
    <name type="common">Phellinus baumii</name>
    <dbReference type="NCBI Taxonomy" id="108892"/>
    <lineage>
        <taxon>Eukaryota</taxon>
        <taxon>Fungi</taxon>
        <taxon>Dikarya</taxon>
        <taxon>Basidiomycota</taxon>
        <taxon>Agaricomycotina</taxon>
        <taxon>Agaricomycetes</taxon>
        <taxon>Hymenochaetales</taxon>
        <taxon>Hymenochaetaceae</taxon>
        <taxon>Sanghuangporus</taxon>
    </lineage>
</organism>
<dbReference type="InterPro" id="IPR008979">
    <property type="entry name" value="Galactose-bd-like_sf"/>
</dbReference>
<dbReference type="InterPro" id="IPR054593">
    <property type="entry name" value="Beta-mannosidase-like_N2"/>
</dbReference>
<dbReference type="PANTHER" id="PTHR43730">
    <property type="entry name" value="BETA-MANNOSIDASE"/>
    <property type="match status" value="1"/>
</dbReference>
<comment type="pathway">
    <text evidence="2">Glycan metabolism; N-glycan degradation.</text>
</comment>
<dbReference type="OrthoDB" id="2866996at2759"/>
<dbReference type="AlphaFoldDB" id="A0A9Q5N5I5"/>
<reference evidence="12" key="1">
    <citation type="submission" date="2016-06" db="EMBL/GenBank/DDBJ databases">
        <title>Draft Genome sequence of the fungus Inonotus baumii.</title>
        <authorList>
            <person name="Zhu H."/>
            <person name="Lin W."/>
        </authorList>
    </citation>
    <scope>NUCLEOTIDE SEQUENCE</scope>
    <source>
        <strain evidence="12">821</strain>
    </source>
</reference>
<evidence type="ECO:0000256" key="1">
    <source>
        <dbReference type="ARBA" id="ARBA00000829"/>
    </source>
</evidence>
<dbReference type="GO" id="GO:0005975">
    <property type="term" value="P:carbohydrate metabolic process"/>
    <property type="evidence" value="ECO:0007669"/>
    <property type="project" value="InterPro"/>
</dbReference>
<feature type="domain" description="Beta-mannosidase-like galactose-binding" evidence="11">
    <location>
        <begin position="27"/>
        <end position="196"/>
    </location>
</feature>
<dbReference type="InterPro" id="IPR013783">
    <property type="entry name" value="Ig-like_fold"/>
</dbReference>